<reference evidence="1" key="1">
    <citation type="submission" date="2021-02" db="EMBL/GenBank/DDBJ databases">
        <authorList>
            <consortium name="DOE Joint Genome Institute"/>
            <person name="Ahrendt S."/>
            <person name="Looney B.P."/>
            <person name="Miyauchi S."/>
            <person name="Morin E."/>
            <person name="Drula E."/>
            <person name="Courty P.E."/>
            <person name="Chicoki N."/>
            <person name="Fauchery L."/>
            <person name="Kohler A."/>
            <person name="Kuo A."/>
            <person name="Labutti K."/>
            <person name="Pangilinan J."/>
            <person name="Lipzen A."/>
            <person name="Riley R."/>
            <person name="Andreopoulos W."/>
            <person name="He G."/>
            <person name="Johnson J."/>
            <person name="Barry K.W."/>
            <person name="Grigoriev I.V."/>
            <person name="Nagy L."/>
            <person name="Hibbett D."/>
            <person name="Henrissat B."/>
            <person name="Matheny P.B."/>
            <person name="Labbe J."/>
            <person name="Martin F."/>
        </authorList>
    </citation>
    <scope>NUCLEOTIDE SEQUENCE</scope>
    <source>
        <strain evidence="1">FP105234-sp</strain>
    </source>
</reference>
<keyword evidence="2" id="KW-1185">Reference proteome</keyword>
<dbReference type="EMBL" id="MU275873">
    <property type="protein sequence ID" value="KAI0049455.1"/>
    <property type="molecule type" value="Genomic_DNA"/>
</dbReference>
<evidence type="ECO:0000313" key="1">
    <source>
        <dbReference type="EMBL" id="KAI0049455.1"/>
    </source>
</evidence>
<sequence>MHRLPAAEFPFNGLQIALQYVNARCVYVTYISRATSTLSMFHGERGGWAPAEASRLSGTVRWRKLRCRRCPRLEDRWSAAAGDGDVVPENAESTRRDRVPPCLVRERRHPRQSKHRSEPIHSDLMLCDWKYLGVSRSPHGAASDSVLVVELEVCVIQKRWALPIYDSQTFSFDGQTYSDRGLI</sequence>
<proteinExistence type="predicted"/>
<reference evidence="1" key="2">
    <citation type="journal article" date="2022" name="New Phytol.">
        <title>Evolutionary transition to the ectomycorrhizal habit in the genomes of a hyperdiverse lineage of mushroom-forming fungi.</title>
        <authorList>
            <person name="Looney B."/>
            <person name="Miyauchi S."/>
            <person name="Morin E."/>
            <person name="Drula E."/>
            <person name="Courty P.E."/>
            <person name="Kohler A."/>
            <person name="Kuo A."/>
            <person name="LaButti K."/>
            <person name="Pangilinan J."/>
            <person name="Lipzen A."/>
            <person name="Riley R."/>
            <person name="Andreopoulos W."/>
            <person name="He G."/>
            <person name="Johnson J."/>
            <person name="Nolan M."/>
            <person name="Tritt A."/>
            <person name="Barry K.W."/>
            <person name="Grigoriev I.V."/>
            <person name="Nagy L.G."/>
            <person name="Hibbett D."/>
            <person name="Henrissat B."/>
            <person name="Matheny P.B."/>
            <person name="Labbe J."/>
            <person name="Martin F.M."/>
        </authorList>
    </citation>
    <scope>NUCLEOTIDE SEQUENCE</scope>
    <source>
        <strain evidence="1">FP105234-sp</strain>
    </source>
</reference>
<comment type="caution">
    <text evidence="1">The sequence shown here is derived from an EMBL/GenBank/DDBJ whole genome shotgun (WGS) entry which is preliminary data.</text>
</comment>
<gene>
    <name evidence="1" type="ORF">FA95DRAFT_882065</name>
</gene>
<name>A0ACB8S0R3_9AGAM</name>
<organism evidence="1 2">
    <name type="scientific">Auriscalpium vulgare</name>
    <dbReference type="NCBI Taxonomy" id="40419"/>
    <lineage>
        <taxon>Eukaryota</taxon>
        <taxon>Fungi</taxon>
        <taxon>Dikarya</taxon>
        <taxon>Basidiomycota</taxon>
        <taxon>Agaricomycotina</taxon>
        <taxon>Agaricomycetes</taxon>
        <taxon>Russulales</taxon>
        <taxon>Auriscalpiaceae</taxon>
        <taxon>Auriscalpium</taxon>
    </lineage>
</organism>
<dbReference type="Proteomes" id="UP000814033">
    <property type="component" value="Unassembled WGS sequence"/>
</dbReference>
<evidence type="ECO:0000313" key="2">
    <source>
        <dbReference type="Proteomes" id="UP000814033"/>
    </source>
</evidence>
<protein>
    <submittedName>
        <fullName evidence="1">Uncharacterized protein</fullName>
    </submittedName>
</protein>
<accession>A0ACB8S0R3</accession>